<feature type="transmembrane region" description="Helical" evidence="1">
    <location>
        <begin position="315"/>
        <end position="335"/>
    </location>
</feature>
<sequence length="487" mass="54768">MSIVFCFLFFVVLDLLFYLSKLFFWMFRERVASVVKKHASNIAPFLLLAGVLLIVAIPAVKPRKNFIDESAVNVDGIPVLITSSDASHHDATIHQYHRIVHGHRSVGSESIAVYVNTVENSSIILANFLIRSLQKKNNMACETHFYFVNGSTLHWPIPNSFVRAALFINVSSLKTRNLCFSVYGKNGMQPNQDLFNVAVAMAREWNLNVDILCQNPHIPYSVTRSKYEHYLAALQTAVIAPQNPQPWYFFRSNGISMLAIGTEKSDGLYEVSVAHHIAAMHEQLIGTLSYLDERFHHSTSVWVPLSVTEYVEYDIAQFGIILLVASLLSVGYSIYELEGLSLSPRVVLIFLAPVLASGANKFFGVWGSFVCSIFLTIAWSVCAWELSWLTINAVMLCLLIILQPATGLLVGSGVAVQLFFLHVKCQKPPFLFLGTFFAWAVLYYFIVMLKIRHDDMNTIGGIYLSFFVYPNALWVTSRLIRSVLPTM</sequence>
<feature type="transmembrane region" description="Helical" evidence="1">
    <location>
        <begin position="6"/>
        <end position="27"/>
    </location>
</feature>
<keyword evidence="1" id="KW-1133">Transmembrane helix</keyword>
<dbReference type="AlphaFoldDB" id="A0A7J6YEB1"/>
<protein>
    <recommendedName>
        <fullName evidence="4">GPI transamidase component GAA1</fullName>
    </recommendedName>
</protein>
<reference evidence="2 3" key="1">
    <citation type="journal article" date="2019" name="Genome Biol. Evol.">
        <title>Nanopore Sequencing Significantly Improves Genome Assembly of the Protozoan Parasite Trypanosoma cruzi.</title>
        <authorList>
            <person name="Diaz-Viraque F."/>
            <person name="Pita S."/>
            <person name="Greif G."/>
            <person name="de Souza R.C.M."/>
            <person name="Iraola G."/>
            <person name="Robello C."/>
        </authorList>
    </citation>
    <scope>NUCLEOTIDE SEQUENCE [LARGE SCALE GENOMIC DNA]</scope>
    <source>
        <strain evidence="2 3">Berenice</strain>
    </source>
</reference>
<comment type="caution">
    <text evidence="2">The sequence shown here is derived from an EMBL/GenBank/DDBJ whole genome shotgun (WGS) entry which is preliminary data.</text>
</comment>
<name>A0A7J6YEB1_TRYCR</name>
<evidence type="ECO:0000313" key="2">
    <source>
        <dbReference type="EMBL" id="KAF5224756.1"/>
    </source>
</evidence>
<dbReference type="GO" id="GO:0016255">
    <property type="term" value="P:attachment of GPI anchor to protein"/>
    <property type="evidence" value="ECO:0007669"/>
    <property type="project" value="TreeGrafter"/>
</dbReference>
<dbReference type="VEuPathDB" id="TriTrypDB:BCY84_11587"/>
<dbReference type="PANTHER" id="PTHR13304">
    <property type="entry name" value="GLYCOSYLPHOSPHATIDYLINOSITOL ANCHOR ATTACHMENT 1 PROTEIN"/>
    <property type="match status" value="1"/>
</dbReference>
<feature type="transmembrane region" description="Helical" evidence="1">
    <location>
        <begin position="396"/>
        <end position="423"/>
    </location>
</feature>
<dbReference type="InterPro" id="IPR007246">
    <property type="entry name" value="Gaa1"/>
</dbReference>
<dbReference type="VEuPathDB" id="TriTrypDB:ECC02_002060"/>
<dbReference type="GO" id="GO:0042765">
    <property type="term" value="C:GPI-anchor transamidase complex"/>
    <property type="evidence" value="ECO:0007669"/>
    <property type="project" value="InterPro"/>
</dbReference>
<evidence type="ECO:0000313" key="3">
    <source>
        <dbReference type="Proteomes" id="UP000583944"/>
    </source>
</evidence>
<dbReference type="Proteomes" id="UP000583944">
    <property type="component" value="Unassembled WGS sequence"/>
</dbReference>
<keyword evidence="1" id="KW-0812">Transmembrane</keyword>
<organism evidence="2 3">
    <name type="scientific">Trypanosoma cruzi</name>
    <dbReference type="NCBI Taxonomy" id="5693"/>
    <lineage>
        <taxon>Eukaryota</taxon>
        <taxon>Discoba</taxon>
        <taxon>Euglenozoa</taxon>
        <taxon>Kinetoplastea</taxon>
        <taxon>Metakinetoplastina</taxon>
        <taxon>Trypanosomatida</taxon>
        <taxon>Trypanosomatidae</taxon>
        <taxon>Trypanosoma</taxon>
        <taxon>Schizotrypanum</taxon>
    </lineage>
</organism>
<dbReference type="EMBL" id="JABDHM010000010">
    <property type="protein sequence ID" value="KAF5224756.1"/>
    <property type="molecule type" value="Genomic_DNA"/>
</dbReference>
<feature type="transmembrane region" description="Helical" evidence="1">
    <location>
        <begin position="39"/>
        <end position="60"/>
    </location>
</feature>
<feature type="transmembrane region" description="Helical" evidence="1">
    <location>
        <begin position="365"/>
        <end position="384"/>
    </location>
</feature>
<keyword evidence="1" id="KW-0472">Membrane</keyword>
<evidence type="ECO:0008006" key="4">
    <source>
        <dbReference type="Google" id="ProtNLM"/>
    </source>
</evidence>
<feature type="transmembrane region" description="Helical" evidence="1">
    <location>
        <begin position="461"/>
        <end position="480"/>
    </location>
</feature>
<feature type="transmembrane region" description="Helical" evidence="1">
    <location>
        <begin position="429"/>
        <end position="449"/>
    </location>
</feature>
<evidence type="ECO:0000256" key="1">
    <source>
        <dbReference type="SAM" id="Phobius"/>
    </source>
</evidence>
<gene>
    <name evidence="2" type="ORF">ECC02_002060</name>
</gene>
<dbReference type="PANTHER" id="PTHR13304:SF0">
    <property type="entry name" value="GLYCOSYLPHOSPHATIDYLINOSITOL ANCHOR ATTACHMENT 1 PROTEIN"/>
    <property type="match status" value="1"/>
</dbReference>
<proteinExistence type="predicted"/>
<accession>A0A7J6YEB1</accession>